<evidence type="ECO:0000256" key="1">
    <source>
        <dbReference type="SAM" id="Phobius"/>
    </source>
</evidence>
<proteinExistence type="predicted"/>
<evidence type="ECO:0000313" key="2">
    <source>
        <dbReference type="EMBL" id="ATU83995.1"/>
    </source>
</evidence>
<keyword evidence="1" id="KW-1133">Transmembrane helix</keyword>
<protein>
    <submittedName>
        <fullName evidence="2">ORF224</fullName>
    </submittedName>
</protein>
<keyword evidence="1" id="KW-0812">Transmembrane</keyword>
<dbReference type="Proteomes" id="UP000267516">
    <property type="component" value="Segment"/>
</dbReference>
<sequence length="70" mass="7809">MYAGPSCFLQLFKCPMNSCSFWSRVVNGTGSSLLFILMFMSRAFFINRDISFKRPVGLITTVSPSKSSSL</sequence>
<keyword evidence="1" id="KW-0472">Membrane</keyword>
<accession>A0A2D3I6I6</accession>
<reference evidence="2" key="1">
    <citation type="journal article" date="2018" name="Aquaculture">
        <title>Complete genome sequence of a white spot syndrome virus associated with a disease incursion in Australia.</title>
        <authorList>
            <person name="Oakey J."/>
            <person name="Smith C.S."/>
        </authorList>
    </citation>
    <scope>NUCLEOTIDE SEQUENCE [LARGE SCALE GENOMIC DNA]</scope>
    <source>
        <strain evidence="2">WSSV-AU</strain>
    </source>
</reference>
<organism evidence="2">
    <name type="scientific">White spot syndrome virus</name>
    <dbReference type="NCBI Taxonomy" id="342409"/>
    <lineage>
        <taxon>Viruses</taxon>
        <taxon>Viruses incertae sedis</taxon>
        <taxon>Naldaviricetes</taxon>
        <taxon>Nimaviridae</taxon>
        <taxon>Whispovirus</taxon>
    </lineage>
</organism>
<dbReference type="EMBL" id="MF768985">
    <property type="protein sequence ID" value="ATU83995.1"/>
    <property type="molecule type" value="Genomic_DNA"/>
</dbReference>
<name>A0A2D3I6I6_9VIRU</name>
<feature type="transmembrane region" description="Helical" evidence="1">
    <location>
        <begin position="25"/>
        <end position="45"/>
    </location>
</feature>